<proteinExistence type="predicted"/>
<protein>
    <recommendedName>
        <fullName evidence="1">PvuRts1 I-like SET and RING associated domain-containing protein</fullName>
    </recommendedName>
</protein>
<accession>A0A249SNA4</accession>
<dbReference type="RefSeq" id="WP_027875400.1">
    <property type="nucleotide sequence ID" value="NZ_CP023173.1"/>
</dbReference>
<dbReference type="KEGG" id="mchc:CK556_02085"/>
<dbReference type="InterPro" id="IPR040674">
    <property type="entry name" value="PvuRts1I-like_SRA"/>
</dbReference>
<dbReference type="Proteomes" id="UP000232229">
    <property type="component" value="Chromosome"/>
</dbReference>
<evidence type="ECO:0000259" key="1">
    <source>
        <dbReference type="Pfam" id="PF18491"/>
    </source>
</evidence>
<evidence type="ECO:0000313" key="3">
    <source>
        <dbReference type="Proteomes" id="UP000232229"/>
    </source>
</evidence>
<sequence>MDLEVLNSILESKKIRTKDRIKFNKIIDVLNSLFIDQNKQSILKVGYKINDKRQVWFPNITLDVKKSEAIKEGYGNFISENWDLIYQFNAQKDIEKRKKDIQKIKKFDIEYVTFAKINDKIKGIGYHFVGIFKYDSYEDINCEMIVFKKVSDSFKFEW</sequence>
<name>A0A249SNA4_9MOLU</name>
<dbReference type="EMBL" id="CP023173">
    <property type="protein sequence ID" value="ASZ09145.1"/>
    <property type="molecule type" value="Genomic_DNA"/>
</dbReference>
<feature type="domain" description="PvuRts1 I-like SET and RING associated" evidence="1">
    <location>
        <begin position="9"/>
        <end position="155"/>
    </location>
</feature>
<keyword evidence="3" id="KW-1185">Reference proteome</keyword>
<organism evidence="2 3">
    <name type="scientific">Mesoplasma chauliocola</name>
    <dbReference type="NCBI Taxonomy" id="216427"/>
    <lineage>
        <taxon>Bacteria</taxon>
        <taxon>Bacillati</taxon>
        <taxon>Mycoplasmatota</taxon>
        <taxon>Mollicutes</taxon>
        <taxon>Entomoplasmatales</taxon>
        <taxon>Entomoplasmataceae</taxon>
        <taxon>Mesoplasma</taxon>
    </lineage>
</organism>
<gene>
    <name evidence="2" type="ORF">CK556_02085</name>
</gene>
<dbReference type="Pfam" id="PF18491">
    <property type="entry name" value="SRA"/>
    <property type="match status" value="1"/>
</dbReference>
<evidence type="ECO:0000313" key="2">
    <source>
        <dbReference type="EMBL" id="ASZ09145.1"/>
    </source>
</evidence>
<dbReference type="AlphaFoldDB" id="A0A249SNA4"/>
<reference evidence="2 3" key="1">
    <citation type="submission" date="2017-08" db="EMBL/GenBank/DDBJ databases">
        <title>Complete Genome Sequence of Mesoplasma chauliocola.</title>
        <authorList>
            <person name="Knight T.F.Jr."/>
            <person name="Citino T."/>
        </authorList>
    </citation>
    <scope>NUCLEOTIDE SEQUENCE [LARGE SCALE GENOMIC DNA]</scope>
    <source>
        <strain evidence="2 3">CHPA-2</strain>
    </source>
</reference>